<dbReference type="RefSeq" id="XP_038052958.1">
    <property type="nucleotide sequence ID" value="XM_038197030.1"/>
</dbReference>
<reference evidence="3" key="1">
    <citation type="submission" date="2022-11" db="UniProtKB">
        <authorList>
            <consortium name="EnsemblMetazoa"/>
        </authorList>
    </citation>
    <scope>IDENTIFICATION</scope>
</reference>
<evidence type="ECO:0000313" key="4">
    <source>
        <dbReference type="Proteomes" id="UP000887568"/>
    </source>
</evidence>
<proteinExistence type="predicted"/>
<feature type="chain" id="PRO_5037035189" evidence="2">
    <location>
        <begin position="21"/>
        <end position="136"/>
    </location>
</feature>
<name>A0A913ZMC9_PATMI</name>
<dbReference type="EnsemblMetazoa" id="XM_038197030.1">
    <property type="protein sequence ID" value="XP_038052958.1"/>
    <property type="gene ID" value="LOC119725569"/>
</dbReference>
<dbReference type="AlphaFoldDB" id="A0A913ZMC9"/>
<keyword evidence="2" id="KW-0732">Signal</keyword>
<protein>
    <submittedName>
        <fullName evidence="3">Uncharacterized protein</fullName>
    </submittedName>
</protein>
<keyword evidence="1" id="KW-0812">Transmembrane</keyword>
<evidence type="ECO:0000313" key="3">
    <source>
        <dbReference type="EnsemblMetazoa" id="XP_038052958.1"/>
    </source>
</evidence>
<feature type="signal peptide" evidence="2">
    <location>
        <begin position="1"/>
        <end position="20"/>
    </location>
</feature>
<organism evidence="3 4">
    <name type="scientific">Patiria miniata</name>
    <name type="common">Bat star</name>
    <name type="synonym">Asterina miniata</name>
    <dbReference type="NCBI Taxonomy" id="46514"/>
    <lineage>
        <taxon>Eukaryota</taxon>
        <taxon>Metazoa</taxon>
        <taxon>Echinodermata</taxon>
        <taxon>Eleutherozoa</taxon>
        <taxon>Asterozoa</taxon>
        <taxon>Asteroidea</taxon>
        <taxon>Valvatacea</taxon>
        <taxon>Valvatida</taxon>
        <taxon>Asterinidae</taxon>
        <taxon>Patiria</taxon>
    </lineage>
</organism>
<keyword evidence="1" id="KW-1133">Transmembrane helix</keyword>
<dbReference type="GeneID" id="119725569"/>
<feature type="transmembrane region" description="Helical" evidence="1">
    <location>
        <begin position="116"/>
        <end position="134"/>
    </location>
</feature>
<dbReference type="OrthoDB" id="10325660at2759"/>
<accession>A0A913ZMC9</accession>
<evidence type="ECO:0000256" key="1">
    <source>
        <dbReference type="SAM" id="Phobius"/>
    </source>
</evidence>
<dbReference type="Proteomes" id="UP000887568">
    <property type="component" value="Unplaced"/>
</dbReference>
<keyword evidence="4" id="KW-1185">Reference proteome</keyword>
<sequence>MPRSVVLLALVCSLIGVSSAAMYCFKCTANPYCEPRDPDDPANPIDVSSDNPGVYVGKCSGVCYDRRITHTAYKETLIFRGCYERETDCVPGCFGNEEHQDCVRCCNRNMCNSARAVTFSLPVVLLAWIAARIVSH</sequence>
<keyword evidence="1" id="KW-0472">Membrane</keyword>
<evidence type="ECO:0000256" key="2">
    <source>
        <dbReference type="SAM" id="SignalP"/>
    </source>
</evidence>
<dbReference type="OMA" id="GCYERET"/>